<protein>
    <submittedName>
        <fullName evidence="1">Fucose permease</fullName>
    </submittedName>
</protein>
<proteinExistence type="predicted"/>
<reference evidence="1" key="1">
    <citation type="submission" date="2017-04" db="EMBL/GenBank/DDBJ databases">
        <authorList>
            <person name="Varghese N."/>
            <person name="Submissions S."/>
        </authorList>
    </citation>
    <scope>NUCLEOTIDE SEQUENCE</scope>
    <source>
        <strain evidence="1">WTE2008</strain>
    </source>
</reference>
<comment type="caution">
    <text evidence="1">The sequence shown here is derived from an EMBL/GenBank/DDBJ whole genome shotgun (WGS) entry which is preliminary data.</text>
</comment>
<name>A0AC61PKZ9_9FIRM</name>
<organism evidence="1 2">
    <name type="scientific">Aristaeella lactis</name>
    <dbReference type="NCBI Taxonomy" id="3046383"/>
    <lineage>
        <taxon>Bacteria</taxon>
        <taxon>Bacillati</taxon>
        <taxon>Bacillota</taxon>
        <taxon>Clostridia</taxon>
        <taxon>Eubacteriales</taxon>
        <taxon>Aristaeellaceae</taxon>
        <taxon>Aristaeella</taxon>
    </lineage>
</organism>
<gene>
    <name evidence="1" type="ORF">SAMN06297397_1504</name>
</gene>
<dbReference type="Proteomes" id="UP000192328">
    <property type="component" value="Unassembled WGS sequence"/>
</dbReference>
<evidence type="ECO:0000313" key="2">
    <source>
        <dbReference type="Proteomes" id="UP000192328"/>
    </source>
</evidence>
<accession>A0AC61PKZ9</accession>
<evidence type="ECO:0000313" key="1">
    <source>
        <dbReference type="EMBL" id="SMC57989.1"/>
    </source>
</evidence>
<keyword evidence="2" id="KW-1185">Reference proteome</keyword>
<sequence>MNGKYRATIRASFLGYVVQAIVNNFVPLLFIRMQSEFSIPLAQITLLITFNFGLQLLIDLLSTPFVEKIGYRASILLSNACAIAGLVLLTILPGVTGNPFVGILISVCVYAVGGGLQEVLVSPIVEACPTDNKESVMSLLHSFYCWGHMAVVLVSTVFFACFGIANWRILALVWCIVPAVDFVMFTRVPIAKLEPDDGVRGSIGTLFKQKFFWIMMLMMLCAGASEQAVSQWASAFAEKGLGVSKTMGDLLGPMLFALCMAVSRTIYGVRGRKLDLKKFMGVSVALCIASYVIIALVPNPVIALMGCGLTGFAVGIFWPGTTSLASANIKGRGTLLFALLALAGDLGCSGGPTFAGLIASSANGDMRLGIGAAICFPILLGAGLVMVRKKTGKKETELPSVKEGK</sequence>
<dbReference type="EMBL" id="FWXZ01000002">
    <property type="protein sequence ID" value="SMC57989.1"/>
    <property type="molecule type" value="Genomic_DNA"/>
</dbReference>